<feature type="transmembrane region" description="Helical" evidence="8">
    <location>
        <begin position="189"/>
        <end position="207"/>
    </location>
</feature>
<evidence type="ECO:0000259" key="9">
    <source>
        <dbReference type="Pfam" id="PF10277"/>
    </source>
</evidence>
<dbReference type="EnsemblMetazoa" id="XM_014395867.2">
    <property type="protein sequence ID" value="XP_014251353.1"/>
    <property type="gene ID" value="LOC106667736"/>
</dbReference>
<sequence length="259" mass="29952">MEMSRSDYLPLHHHHPKKGFVVKVPIAKVAWITCLMPFTAFIFCIIWSLMYNFEDSTFTHCKVQNFLPSISAAIGNYKTQRFVWGTAIAMHSGPRFMFAAVYRQYYRDVLNIKAQKLALTACVLSVIENIALIGLTFITSAYNYAIHEKCFMTFMVTSELYMAITCYLLTRERRIPADNMESRSLRYKYQLLAINMTSFAAAGYFFIRHNRHCEPYVYSAFAFFEYIVVVTNMAFHTTVCLDFHARSLLIDSNGLEVVS</sequence>
<feature type="transmembrane region" description="Helical" evidence="8">
    <location>
        <begin position="219"/>
        <end position="241"/>
    </location>
</feature>
<keyword evidence="3" id="KW-0337">GPI-anchor biosynthesis</keyword>
<evidence type="ECO:0000313" key="10">
    <source>
        <dbReference type="EnsemblMetazoa" id="XP_014251353.1"/>
    </source>
</evidence>
<dbReference type="Pfam" id="PF10277">
    <property type="entry name" value="Frag1"/>
    <property type="match status" value="1"/>
</dbReference>
<proteinExistence type="inferred from homology"/>
<dbReference type="GeneID" id="106667736"/>
<feature type="transmembrane region" description="Helical" evidence="8">
    <location>
        <begin position="151"/>
        <end position="169"/>
    </location>
</feature>
<reference evidence="10" key="1">
    <citation type="submission" date="2022-01" db="UniProtKB">
        <authorList>
            <consortium name="EnsemblMetazoa"/>
        </authorList>
    </citation>
    <scope>IDENTIFICATION</scope>
</reference>
<feature type="transmembrane region" description="Helical" evidence="8">
    <location>
        <begin position="29"/>
        <end position="50"/>
    </location>
</feature>
<dbReference type="InterPro" id="IPR019402">
    <property type="entry name" value="CWH43_N"/>
</dbReference>
<accession>A0A8I6RV04</accession>
<comment type="similarity">
    <text evidence="2">Belongs to the PGAP2 family.</text>
</comment>
<evidence type="ECO:0000256" key="6">
    <source>
        <dbReference type="ARBA" id="ARBA00023034"/>
    </source>
</evidence>
<keyword evidence="5 8" id="KW-1133">Transmembrane helix</keyword>
<dbReference type="Proteomes" id="UP000494040">
    <property type="component" value="Unassembled WGS sequence"/>
</dbReference>
<dbReference type="PANTHER" id="PTHR12892">
    <property type="entry name" value="FGF RECEPTOR ACTIVATING PROTEIN 1"/>
    <property type="match status" value="1"/>
</dbReference>
<feature type="domain" description="CWH43-like N-terminal" evidence="9">
    <location>
        <begin position="29"/>
        <end position="244"/>
    </location>
</feature>
<dbReference type="AlphaFoldDB" id="A0A8I6RV04"/>
<dbReference type="GO" id="GO:0000139">
    <property type="term" value="C:Golgi membrane"/>
    <property type="evidence" value="ECO:0007669"/>
    <property type="project" value="UniProtKB-SubCell"/>
</dbReference>
<dbReference type="GO" id="GO:0005789">
    <property type="term" value="C:endoplasmic reticulum membrane"/>
    <property type="evidence" value="ECO:0007669"/>
    <property type="project" value="TreeGrafter"/>
</dbReference>
<evidence type="ECO:0000256" key="3">
    <source>
        <dbReference type="ARBA" id="ARBA00022502"/>
    </source>
</evidence>
<keyword evidence="6" id="KW-0333">Golgi apparatus</keyword>
<comment type="subcellular location">
    <subcellularLocation>
        <location evidence="1">Golgi apparatus membrane</location>
        <topology evidence="1">Multi-pass membrane protein</topology>
    </subcellularLocation>
</comment>
<evidence type="ECO:0000256" key="4">
    <source>
        <dbReference type="ARBA" id="ARBA00022692"/>
    </source>
</evidence>
<evidence type="ECO:0000256" key="1">
    <source>
        <dbReference type="ARBA" id="ARBA00004653"/>
    </source>
</evidence>
<dbReference type="OMA" id="CVIWSIL"/>
<evidence type="ECO:0000256" key="5">
    <source>
        <dbReference type="ARBA" id="ARBA00022989"/>
    </source>
</evidence>
<evidence type="ECO:0000256" key="8">
    <source>
        <dbReference type="SAM" id="Phobius"/>
    </source>
</evidence>
<dbReference type="OrthoDB" id="68581at2759"/>
<feature type="transmembrane region" description="Helical" evidence="8">
    <location>
        <begin position="117"/>
        <end position="139"/>
    </location>
</feature>
<evidence type="ECO:0000256" key="7">
    <source>
        <dbReference type="ARBA" id="ARBA00023136"/>
    </source>
</evidence>
<evidence type="ECO:0000256" key="2">
    <source>
        <dbReference type="ARBA" id="ARBA00007414"/>
    </source>
</evidence>
<dbReference type="PANTHER" id="PTHR12892:SF11">
    <property type="entry name" value="POST-GPI ATTACHMENT TO PROTEINS FACTOR 2"/>
    <property type="match status" value="1"/>
</dbReference>
<protein>
    <recommendedName>
        <fullName evidence="9">CWH43-like N-terminal domain-containing protein</fullName>
    </recommendedName>
</protein>
<dbReference type="GO" id="GO:0006506">
    <property type="term" value="P:GPI anchor biosynthetic process"/>
    <property type="evidence" value="ECO:0007669"/>
    <property type="project" value="UniProtKB-KW"/>
</dbReference>
<keyword evidence="7 8" id="KW-0472">Membrane</keyword>
<keyword evidence="11" id="KW-1185">Reference proteome</keyword>
<dbReference type="RefSeq" id="XP_014251353.1">
    <property type="nucleotide sequence ID" value="XM_014395867.2"/>
</dbReference>
<evidence type="ECO:0000313" key="11">
    <source>
        <dbReference type="Proteomes" id="UP000494040"/>
    </source>
</evidence>
<name>A0A8I6RV04_CIMLE</name>
<organism evidence="10 11">
    <name type="scientific">Cimex lectularius</name>
    <name type="common">Bed bug</name>
    <name type="synonym">Acanthia lectularia</name>
    <dbReference type="NCBI Taxonomy" id="79782"/>
    <lineage>
        <taxon>Eukaryota</taxon>
        <taxon>Metazoa</taxon>
        <taxon>Ecdysozoa</taxon>
        <taxon>Arthropoda</taxon>
        <taxon>Hexapoda</taxon>
        <taxon>Insecta</taxon>
        <taxon>Pterygota</taxon>
        <taxon>Neoptera</taxon>
        <taxon>Paraneoptera</taxon>
        <taxon>Hemiptera</taxon>
        <taxon>Heteroptera</taxon>
        <taxon>Panheteroptera</taxon>
        <taxon>Cimicomorpha</taxon>
        <taxon>Cimicidae</taxon>
        <taxon>Cimex</taxon>
    </lineage>
</organism>
<dbReference type="KEGG" id="clec:106667736"/>
<keyword evidence="4 8" id="KW-0812">Transmembrane</keyword>
<dbReference type="InterPro" id="IPR039545">
    <property type="entry name" value="PGAP2"/>
</dbReference>